<dbReference type="Proteomes" id="UP000623608">
    <property type="component" value="Unassembled WGS sequence"/>
</dbReference>
<accession>A0A919NHB1</accession>
<evidence type="ECO:0008006" key="4">
    <source>
        <dbReference type="Google" id="ProtNLM"/>
    </source>
</evidence>
<evidence type="ECO:0000313" key="2">
    <source>
        <dbReference type="EMBL" id="GIF18625.1"/>
    </source>
</evidence>
<name>A0A919NHB1_9ACTN</name>
<keyword evidence="1" id="KW-1133">Transmembrane helix</keyword>
<evidence type="ECO:0000313" key="3">
    <source>
        <dbReference type="Proteomes" id="UP000623608"/>
    </source>
</evidence>
<dbReference type="Pfam" id="PF12028">
    <property type="entry name" value="DUF3515"/>
    <property type="match status" value="1"/>
</dbReference>
<dbReference type="AlphaFoldDB" id="A0A919NHB1"/>
<comment type="caution">
    <text evidence="2">The sequence shown here is derived from an EMBL/GenBank/DDBJ whole genome shotgun (WGS) entry which is preliminary data.</text>
</comment>
<dbReference type="EMBL" id="BOMY01000009">
    <property type="protein sequence ID" value="GIF18625.1"/>
    <property type="molecule type" value="Genomic_DNA"/>
</dbReference>
<dbReference type="InterPro" id="IPR021903">
    <property type="entry name" value="DUF3515"/>
</dbReference>
<protein>
    <recommendedName>
        <fullName evidence="4">DUF3515 domain-containing protein</fullName>
    </recommendedName>
</protein>
<proteinExistence type="predicted"/>
<reference evidence="2" key="1">
    <citation type="submission" date="2021-01" db="EMBL/GenBank/DDBJ databases">
        <title>Whole genome shotgun sequence of Actinoplanes tereljensis NBRC 105297.</title>
        <authorList>
            <person name="Komaki H."/>
            <person name="Tamura T."/>
        </authorList>
    </citation>
    <scope>NUCLEOTIDE SEQUENCE</scope>
    <source>
        <strain evidence="2">NBRC 105297</strain>
    </source>
</reference>
<dbReference type="RefSeq" id="WP_203800659.1">
    <property type="nucleotide sequence ID" value="NZ_BOMY01000009.1"/>
</dbReference>
<organism evidence="2 3">
    <name type="scientific">Paractinoplanes tereljensis</name>
    <dbReference type="NCBI Taxonomy" id="571912"/>
    <lineage>
        <taxon>Bacteria</taxon>
        <taxon>Bacillati</taxon>
        <taxon>Actinomycetota</taxon>
        <taxon>Actinomycetes</taxon>
        <taxon>Micromonosporales</taxon>
        <taxon>Micromonosporaceae</taxon>
        <taxon>Paractinoplanes</taxon>
    </lineage>
</organism>
<evidence type="ECO:0000256" key="1">
    <source>
        <dbReference type="SAM" id="Phobius"/>
    </source>
</evidence>
<gene>
    <name evidence="2" type="ORF">Ate02nite_13550</name>
</gene>
<feature type="transmembrane region" description="Helical" evidence="1">
    <location>
        <begin position="21"/>
        <end position="41"/>
    </location>
</feature>
<keyword evidence="1" id="KW-0812">Transmembrane</keyword>
<keyword evidence="1" id="KW-0472">Membrane</keyword>
<sequence length="214" mass="22260">MVDVEAPPEQRKKPDSTTRGAALWAAAIAVPVALLVGILAFGKMAPRDDADAQPNPSATGPAAVPSTAVQLAAPKLDARTTQVCLAVTSQLPTELRDLPARKVSAGPEQNAAYGEPPITVACGITQPTMCERVDGGHDGCVPLDATMFAMNGVCWWGDDGPAADVFTTMDREVAVQVTVPGSYQQTAQWANEFSDAVVKTIKSKTNGVPSGCTQ</sequence>
<keyword evidence="3" id="KW-1185">Reference proteome</keyword>